<dbReference type="NCBIfam" id="TIGR00657">
    <property type="entry name" value="asp_kinases"/>
    <property type="match status" value="1"/>
</dbReference>
<evidence type="ECO:0000256" key="1">
    <source>
        <dbReference type="ARBA" id="ARBA00004766"/>
    </source>
</evidence>
<dbReference type="GO" id="GO:0005524">
    <property type="term" value="F:ATP binding"/>
    <property type="evidence" value="ECO:0007669"/>
    <property type="project" value="UniProtKB-KW"/>
</dbReference>
<keyword evidence="5 8" id="KW-0418">Kinase</keyword>
<dbReference type="Gene3D" id="1.20.120.1320">
    <property type="entry name" value="Aspartokinase, catalytic domain"/>
    <property type="match status" value="1"/>
</dbReference>
<dbReference type="UniPathway" id="UPA00051">
    <property type="reaction ID" value="UER00462"/>
</dbReference>
<dbReference type="Gene3D" id="3.40.1160.10">
    <property type="entry name" value="Acetylglutamate kinase-like"/>
    <property type="match status" value="1"/>
</dbReference>
<dbReference type="GO" id="GO:0005829">
    <property type="term" value="C:cytosol"/>
    <property type="evidence" value="ECO:0007669"/>
    <property type="project" value="TreeGrafter"/>
</dbReference>
<comment type="catalytic activity">
    <reaction evidence="7 8">
        <text>L-aspartate + ATP = 4-phospho-L-aspartate + ADP</text>
        <dbReference type="Rhea" id="RHEA:23776"/>
        <dbReference type="ChEBI" id="CHEBI:29991"/>
        <dbReference type="ChEBI" id="CHEBI:30616"/>
        <dbReference type="ChEBI" id="CHEBI:57535"/>
        <dbReference type="ChEBI" id="CHEBI:456216"/>
        <dbReference type="EC" id="2.7.2.4"/>
    </reaction>
</comment>
<keyword evidence="9" id="KW-0028">Amino-acid biosynthesis</keyword>
<dbReference type="InterPro" id="IPR001048">
    <property type="entry name" value="Asp/Glu/Uridylate_kinase"/>
</dbReference>
<dbReference type="RefSeq" id="WP_073570957.1">
    <property type="nucleotide sequence ID" value="NZ_FRXN01000002.1"/>
</dbReference>
<evidence type="ECO:0000313" key="11">
    <source>
        <dbReference type="EMBL" id="SHO61344.1"/>
    </source>
</evidence>
<evidence type="ECO:0000313" key="12">
    <source>
        <dbReference type="Proteomes" id="UP000184609"/>
    </source>
</evidence>
<dbReference type="GO" id="GO:0004072">
    <property type="term" value="F:aspartate kinase activity"/>
    <property type="evidence" value="ECO:0007669"/>
    <property type="project" value="UniProtKB-EC"/>
</dbReference>
<feature type="domain" description="Aspartate/glutamate/uridylate kinase" evidence="10">
    <location>
        <begin position="3"/>
        <end position="282"/>
    </location>
</feature>
<organism evidence="11 12">
    <name type="scientific">Algoriphagus zhangzhouensis</name>
    <dbReference type="NCBI Taxonomy" id="1073327"/>
    <lineage>
        <taxon>Bacteria</taxon>
        <taxon>Pseudomonadati</taxon>
        <taxon>Bacteroidota</taxon>
        <taxon>Cytophagia</taxon>
        <taxon>Cytophagales</taxon>
        <taxon>Cyclobacteriaceae</taxon>
        <taxon>Algoriphagus</taxon>
    </lineage>
</organism>
<comment type="pathway">
    <text evidence="9">Amino-acid biosynthesis; L-methionine biosynthesis via de novo pathway; L-homoserine from L-aspartate: step 1/3.</text>
</comment>
<comment type="pathway">
    <text evidence="9">Amino-acid biosynthesis; L-threonine biosynthesis; L-threonine from L-aspartate: step 1/5.</text>
</comment>
<comment type="similarity">
    <text evidence="2 8">Belongs to the aspartokinase family.</text>
</comment>
<dbReference type="GO" id="GO:0009088">
    <property type="term" value="P:threonine biosynthetic process"/>
    <property type="evidence" value="ECO:0007669"/>
    <property type="project" value="UniProtKB-UniPathway"/>
</dbReference>
<protein>
    <recommendedName>
        <fullName evidence="8">Aspartokinase</fullName>
        <ecNumber evidence="8">2.7.2.4</ecNumber>
    </recommendedName>
</protein>
<dbReference type="InterPro" id="IPR036393">
    <property type="entry name" value="AceGlu_kinase-like_sf"/>
</dbReference>
<dbReference type="EC" id="2.7.2.4" evidence="8"/>
<dbReference type="OrthoDB" id="9799110at2"/>
<keyword evidence="4" id="KW-0547">Nucleotide-binding</keyword>
<dbReference type="UniPathway" id="UPA00034">
    <property type="reaction ID" value="UER00015"/>
</dbReference>
<dbReference type="PANTHER" id="PTHR21499:SF59">
    <property type="entry name" value="ASPARTOKINASE"/>
    <property type="match status" value="1"/>
</dbReference>
<evidence type="ECO:0000256" key="3">
    <source>
        <dbReference type="ARBA" id="ARBA00022679"/>
    </source>
</evidence>
<evidence type="ECO:0000256" key="4">
    <source>
        <dbReference type="ARBA" id="ARBA00022741"/>
    </source>
</evidence>
<dbReference type="InterPro" id="IPR001341">
    <property type="entry name" value="Asp_kinase"/>
</dbReference>
<dbReference type="AlphaFoldDB" id="A0A1M7Z903"/>
<keyword evidence="6" id="KW-0067">ATP-binding</keyword>
<gene>
    <name evidence="11" type="ORF">SAMN04488108_1278</name>
</gene>
<dbReference type="Pfam" id="PF00696">
    <property type="entry name" value="AA_kinase"/>
    <property type="match status" value="1"/>
</dbReference>
<evidence type="ECO:0000256" key="9">
    <source>
        <dbReference type="RuleBase" id="RU004249"/>
    </source>
</evidence>
<name>A0A1M7Z903_9BACT</name>
<comment type="pathway">
    <text evidence="1 9">Amino-acid biosynthesis; L-lysine biosynthesis via DAP pathway; (S)-tetrahydrodipicolinate from L-aspartate: step 1/4.</text>
</comment>
<evidence type="ECO:0000256" key="5">
    <source>
        <dbReference type="ARBA" id="ARBA00022777"/>
    </source>
</evidence>
<dbReference type="GO" id="GO:0009089">
    <property type="term" value="P:lysine biosynthetic process via diaminopimelate"/>
    <property type="evidence" value="ECO:0007669"/>
    <property type="project" value="UniProtKB-UniPathway"/>
</dbReference>
<evidence type="ECO:0000256" key="6">
    <source>
        <dbReference type="ARBA" id="ARBA00022840"/>
    </source>
</evidence>
<evidence type="ECO:0000259" key="10">
    <source>
        <dbReference type="Pfam" id="PF00696"/>
    </source>
</evidence>
<dbReference type="STRING" id="1073327.SAMN04488108_1278"/>
<dbReference type="EMBL" id="FRXN01000002">
    <property type="protein sequence ID" value="SHO61344.1"/>
    <property type="molecule type" value="Genomic_DNA"/>
</dbReference>
<proteinExistence type="inferred from homology"/>
<evidence type="ECO:0000256" key="2">
    <source>
        <dbReference type="ARBA" id="ARBA00010122"/>
    </source>
</evidence>
<dbReference type="GO" id="GO:0009090">
    <property type="term" value="P:homoserine biosynthetic process"/>
    <property type="evidence" value="ECO:0007669"/>
    <property type="project" value="TreeGrafter"/>
</dbReference>
<dbReference type="PANTHER" id="PTHR21499">
    <property type="entry name" value="ASPARTATE KINASE"/>
    <property type="match status" value="1"/>
</dbReference>
<keyword evidence="3 8" id="KW-0808">Transferase</keyword>
<dbReference type="UniPathway" id="UPA00050">
    <property type="reaction ID" value="UER00461"/>
</dbReference>
<sequence>MAKTIVYKFGGASIKDADSVKNLAEILRNRLRKNMLIVVSAMGKTTNALEEILSLRMSESDYSQKSANLKSFHLGICQELFPEGHRIFPKLENLFIQLQNLLYLEVNEENYDECYDGIIAFGELISSRIVMEYLCEQGMVALWQDARELILTSSDFRFAKVDWAQTKKRCNSILQPNLDQYPVITQGFIGADSKGRTTTLGREGSDFSAAIFASSLGASSVTIWKDVPGVLNCDPKIFKDSELFSELDYLQAAQMTYYGASVIHPKTIKPLANLGIPLFVKSFLKPDEAGTKIYSTGKLNPIPSIILKRNQIMVSLRVTDFAFIEESHIHEIYTQLDHLKLKVNMLQTSAIGVTIIIDDELFKLNKLVSSLEKTFSIRYNEGLELLTILNPHKGSFENLSWMEILLEQRTRNTIQIVTRGLHTRDQN</sequence>
<accession>A0A1M7Z903</accession>
<dbReference type="InterPro" id="IPR042199">
    <property type="entry name" value="AsparK_Bifunc_asparK/hSer_DH"/>
</dbReference>
<reference evidence="12" key="1">
    <citation type="submission" date="2016-12" db="EMBL/GenBank/DDBJ databases">
        <authorList>
            <person name="Varghese N."/>
            <person name="Submissions S."/>
        </authorList>
    </citation>
    <scope>NUCLEOTIDE SEQUENCE [LARGE SCALE GENOMIC DNA]</scope>
    <source>
        <strain evidence="12">DSM 25035</strain>
    </source>
</reference>
<evidence type="ECO:0000256" key="8">
    <source>
        <dbReference type="RuleBase" id="RU003448"/>
    </source>
</evidence>
<dbReference type="Proteomes" id="UP000184609">
    <property type="component" value="Unassembled WGS sequence"/>
</dbReference>
<dbReference type="SUPFAM" id="SSF55021">
    <property type="entry name" value="ACT-like"/>
    <property type="match status" value="1"/>
</dbReference>
<dbReference type="SUPFAM" id="SSF53633">
    <property type="entry name" value="Carbamate kinase-like"/>
    <property type="match status" value="1"/>
</dbReference>
<evidence type="ECO:0000256" key="7">
    <source>
        <dbReference type="ARBA" id="ARBA00047872"/>
    </source>
</evidence>
<dbReference type="InterPro" id="IPR045865">
    <property type="entry name" value="ACT-like_dom_sf"/>
</dbReference>
<keyword evidence="12" id="KW-1185">Reference proteome</keyword>